<keyword evidence="7" id="KW-1185">Reference proteome</keyword>
<protein>
    <submittedName>
        <fullName evidence="6">ATP-binding cassette domain-containing protein</fullName>
    </submittedName>
</protein>
<evidence type="ECO:0000313" key="7">
    <source>
        <dbReference type="Proteomes" id="UP000636110"/>
    </source>
</evidence>
<name>A0ABR6ETL8_9SPHI</name>
<evidence type="ECO:0000256" key="1">
    <source>
        <dbReference type="ARBA" id="ARBA00005417"/>
    </source>
</evidence>
<dbReference type="InterPro" id="IPR027417">
    <property type="entry name" value="P-loop_NTPase"/>
</dbReference>
<gene>
    <name evidence="6" type="ORF">GM920_05300</name>
</gene>
<dbReference type="InterPro" id="IPR003593">
    <property type="entry name" value="AAA+_ATPase"/>
</dbReference>
<dbReference type="PANTHER" id="PTHR43335">
    <property type="entry name" value="ABC TRANSPORTER, ATP-BINDING PROTEIN"/>
    <property type="match status" value="1"/>
</dbReference>
<feature type="domain" description="ABC transporter" evidence="5">
    <location>
        <begin position="2"/>
        <end position="233"/>
    </location>
</feature>
<keyword evidence="2" id="KW-0813">Transport</keyword>
<dbReference type="PANTHER" id="PTHR43335:SF4">
    <property type="entry name" value="ABC TRANSPORTER, ATP-BINDING PROTEIN"/>
    <property type="match status" value="1"/>
</dbReference>
<evidence type="ECO:0000256" key="2">
    <source>
        <dbReference type="ARBA" id="ARBA00022448"/>
    </source>
</evidence>
<dbReference type="SMART" id="SM00382">
    <property type="entry name" value="AAA"/>
    <property type="match status" value="1"/>
</dbReference>
<dbReference type="Gene3D" id="3.40.50.300">
    <property type="entry name" value="P-loop containing nucleotide triphosphate hydrolases"/>
    <property type="match status" value="1"/>
</dbReference>
<dbReference type="SUPFAM" id="SSF52540">
    <property type="entry name" value="P-loop containing nucleoside triphosphate hydrolases"/>
    <property type="match status" value="1"/>
</dbReference>
<dbReference type="Pfam" id="PF00005">
    <property type="entry name" value="ABC_tran"/>
    <property type="match status" value="1"/>
</dbReference>
<accession>A0ABR6ETL8</accession>
<evidence type="ECO:0000256" key="3">
    <source>
        <dbReference type="ARBA" id="ARBA00022741"/>
    </source>
</evidence>
<reference evidence="6 7" key="1">
    <citation type="submission" date="2019-11" db="EMBL/GenBank/DDBJ databases">
        <title>Description of Pedobacter sp. LMG 31462T.</title>
        <authorList>
            <person name="Carlier A."/>
            <person name="Qi S."/>
            <person name="Vandamme P."/>
        </authorList>
    </citation>
    <scope>NUCLEOTIDE SEQUENCE [LARGE SCALE GENOMIC DNA]</scope>
    <source>
        <strain evidence="6 7">LMG 31462</strain>
    </source>
</reference>
<evidence type="ECO:0000313" key="6">
    <source>
        <dbReference type="EMBL" id="MBB2148321.1"/>
    </source>
</evidence>
<comment type="similarity">
    <text evidence="1">Belongs to the ABC transporter superfamily.</text>
</comment>
<proteinExistence type="inferred from homology"/>
<dbReference type="PROSITE" id="PS00211">
    <property type="entry name" value="ABC_TRANSPORTER_1"/>
    <property type="match status" value="1"/>
</dbReference>
<keyword evidence="3" id="KW-0547">Nucleotide-binding</keyword>
<dbReference type="InterPro" id="IPR017871">
    <property type="entry name" value="ABC_transporter-like_CS"/>
</dbReference>
<dbReference type="RefSeq" id="WP_182954133.1">
    <property type="nucleotide sequence ID" value="NZ_WNXC01000001.1"/>
</dbReference>
<dbReference type="GO" id="GO:0005524">
    <property type="term" value="F:ATP binding"/>
    <property type="evidence" value="ECO:0007669"/>
    <property type="project" value="UniProtKB-KW"/>
</dbReference>
<organism evidence="6 7">
    <name type="scientific">Pedobacter gandavensis</name>
    <dbReference type="NCBI Taxonomy" id="2679963"/>
    <lineage>
        <taxon>Bacteria</taxon>
        <taxon>Pseudomonadati</taxon>
        <taxon>Bacteroidota</taxon>
        <taxon>Sphingobacteriia</taxon>
        <taxon>Sphingobacteriales</taxon>
        <taxon>Sphingobacteriaceae</taxon>
        <taxon>Pedobacter</taxon>
    </lineage>
</organism>
<dbReference type="Proteomes" id="UP000636110">
    <property type="component" value="Unassembled WGS sequence"/>
</dbReference>
<keyword evidence="4 6" id="KW-0067">ATP-binding</keyword>
<sequence length="295" mass="33406">MLEVKNLKFTTKSGKLIFDNLNLKINQGEIFGLLGSNGSGKTTLFKQIFGISQPQEGEIFIKGQQLSRKGNEDRTILKHLGSLIETPSIYDYLTARQHLKMLCNIYETDDVHIVSTLELVNLTSVADQKTKTYSLGMKQRLGIAMALVTQPDFVLLDEPLNGLDPEAILCIRNIITDLNKNFNITFLISSHILSEIELTATHIGILHKGNLIYNDINPFGQMECLINNELITKDLENDIIKLGLKYFSQNNQTIIYLVDEKGKQDTIAMLLKHTLSEYKVTPCNIEHLYKRYTLS</sequence>
<dbReference type="InterPro" id="IPR003439">
    <property type="entry name" value="ABC_transporter-like_ATP-bd"/>
</dbReference>
<evidence type="ECO:0000256" key="4">
    <source>
        <dbReference type="ARBA" id="ARBA00022840"/>
    </source>
</evidence>
<dbReference type="EMBL" id="WNXC01000001">
    <property type="protein sequence ID" value="MBB2148321.1"/>
    <property type="molecule type" value="Genomic_DNA"/>
</dbReference>
<dbReference type="PROSITE" id="PS50893">
    <property type="entry name" value="ABC_TRANSPORTER_2"/>
    <property type="match status" value="1"/>
</dbReference>
<comment type="caution">
    <text evidence="6">The sequence shown here is derived from an EMBL/GenBank/DDBJ whole genome shotgun (WGS) entry which is preliminary data.</text>
</comment>
<evidence type="ECO:0000259" key="5">
    <source>
        <dbReference type="PROSITE" id="PS50893"/>
    </source>
</evidence>